<sequence length="545" mass="60710">EPEAEPTEAAEVIAEPEKKTVTEETAGTIDNTETAKAEPETPPGEAEKAEVAEIAAITLVDEPKLVEPTQIEETTEVEPAIADNTPETVEDPAKSKQERISVLLKNAEVAISKNQLDDNDNTPGALSFLRQVNELDKDNSQAKTLINSVLDNTFNRAEQQIEANDFDKAQTNLSNGDKIIREFTVTGQLQRLVRLESKLGIVKQEDQQVNELLAKARDSIRVGNLTKDDSDDHALLHLTSLMFKQPNNPEALGLLKEIVKLRQQTARAAIEEGQLEQAGTYLGESERLIRKYRFSDLENGQKELNAAYTNEITQPAPIAEIQSSPQPDIEVIEMQPATPGQQNTLAAPIIDTFTEQANQLPVETLPVNPIRIQEVETVVIDEFTPIEEVLTEVIPDLNNQPAAMDVPVWESSEINQPVQPVIRYKPQQIPQPQMAQPQPATNDNGQEIYTYQPENPQFQPIDQPVFNDFNAPANPIDAQAPVAVVPEQQYQPQPQQQRQYQPRPQYQSQQIQIPEIIPLEIIPELELELEEIPVSDIEDILPAAN</sequence>
<feature type="compositionally biased region" description="Low complexity" evidence="1">
    <location>
        <begin position="429"/>
        <end position="439"/>
    </location>
</feature>
<feature type="non-terminal residue" evidence="2">
    <location>
        <position position="1"/>
    </location>
</feature>
<feature type="compositionally biased region" description="Polar residues" evidence="1">
    <location>
        <begin position="23"/>
        <end position="32"/>
    </location>
</feature>
<protein>
    <submittedName>
        <fullName evidence="2">Uncharacterized protein</fullName>
    </submittedName>
</protein>
<feature type="compositionally biased region" description="Polar residues" evidence="1">
    <location>
        <begin position="440"/>
        <end position="460"/>
    </location>
</feature>
<proteinExistence type="predicted"/>
<gene>
    <name evidence="2" type="ORF">HELGO_WM73276</name>
</gene>
<dbReference type="Gene3D" id="1.25.40.10">
    <property type="entry name" value="Tetratricopeptide repeat domain"/>
    <property type="match status" value="1"/>
</dbReference>
<feature type="region of interest" description="Disordered" evidence="1">
    <location>
        <begin position="488"/>
        <end position="507"/>
    </location>
</feature>
<evidence type="ECO:0000313" key="2">
    <source>
        <dbReference type="EMBL" id="CAA6803041.1"/>
    </source>
</evidence>
<dbReference type="InterPro" id="IPR011990">
    <property type="entry name" value="TPR-like_helical_dom_sf"/>
</dbReference>
<dbReference type="EMBL" id="CACVAV010000053">
    <property type="protein sequence ID" value="CAA6803041.1"/>
    <property type="molecule type" value="Genomic_DNA"/>
</dbReference>
<feature type="compositionally biased region" description="Basic and acidic residues" evidence="1">
    <location>
        <begin position="33"/>
        <end position="48"/>
    </location>
</feature>
<dbReference type="AlphaFoldDB" id="A0A6S6S406"/>
<feature type="region of interest" description="Disordered" evidence="1">
    <location>
        <begin position="429"/>
        <end position="473"/>
    </location>
</feature>
<feature type="region of interest" description="Disordered" evidence="1">
    <location>
        <begin position="1"/>
        <end position="48"/>
    </location>
</feature>
<organism evidence="2">
    <name type="scientific">uncultured Thiotrichaceae bacterium</name>
    <dbReference type="NCBI Taxonomy" id="298394"/>
    <lineage>
        <taxon>Bacteria</taxon>
        <taxon>Pseudomonadati</taxon>
        <taxon>Pseudomonadota</taxon>
        <taxon>Gammaproteobacteria</taxon>
        <taxon>Thiotrichales</taxon>
        <taxon>Thiotrichaceae</taxon>
        <taxon>environmental samples</taxon>
    </lineage>
</organism>
<reference evidence="2" key="1">
    <citation type="submission" date="2020-01" db="EMBL/GenBank/DDBJ databases">
        <authorList>
            <person name="Meier V. D."/>
            <person name="Meier V D."/>
        </authorList>
    </citation>
    <scope>NUCLEOTIDE SEQUENCE</scope>
    <source>
        <strain evidence="2">HLG_WM_MAG_08</strain>
    </source>
</reference>
<accession>A0A6S6S406</accession>
<name>A0A6S6S406_9GAMM</name>
<evidence type="ECO:0000256" key="1">
    <source>
        <dbReference type="SAM" id="MobiDB-lite"/>
    </source>
</evidence>